<accession>A0A382P2K3</accession>
<dbReference type="EMBL" id="UINC01104163">
    <property type="protein sequence ID" value="SVC67110.1"/>
    <property type="molecule type" value="Genomic_DNA"/>
</dbReference>
<dbReference type="SUPFAM" id="SSF160246">
    <property type="entry name" value="EspE N-terminal domain-like"/>
    <property type="match status" value="1"/>
</dbReference>
<evidence type="ECO:0000259" key="1">
    <source>
        <dbReference type="PROSITE" id="PS50042"/>
    </source>
</evidence>
<feature type="non-terminal residue" evidence="2">
    <location>
        <position position="1"/>
    </location>
</feature>
<name>A0A382P2K3_9ZZZZ</name>
<dbReference type="InterPro" id="IPR018490">
    <property type="entry name" value="cNMP-bd_dom_sf"/>
</dbReference>
<dbReference type="InterPro" id="IPR000595">
    <property type="entry name" value="cNMP-bd_dom"/>
</dbReference>
<dbReference type="Gene3D" id="2.60.120.10">
    <property type="entry name" value="Jelly Rolls"/>
    <property type="match status" value="2"/>
</dbReference>
<dbReference type="SMART" id="SM00100">
    <property type="entry name" value="cNMP"/>
    <property type="match status" value="1"/>
</dbReference>
<evidence type="ECO:0000313" key="2">
    <source>
        <dbReference type="EMBL" id="SVC67110.1"/>
    </source>
</evidence>
<dbReference type="InterPro" id="IPR037257">
    <property type="entry name" value="T2SS_E_N_sf"/>
</dbReference>
<dbReference type="Pfam" id="PF05157">
    <property type="entry name" value="MshEN"/>
    <property type="match status" value="1"/>
</dbReference>
<proteinExistence type="predicted"/>
<reference evidence="2" key="1">
    <citation type="submission" date="2018-05" db="EMBL/GenBank/DDBJ databases">
        <authorList>
            <person name="Lanie J.A."/>
            <person name="Ng W.-L."/>
            <person name="Kazmierczak K.M."/>
            <person name="Andrzejewski T.M."/>
            <person name="Davidsen T.M."/>
            <person name="Wayne K.J."/>
            <person name="Tettelin H."/>
            <person name="Glass J.I."/>
            <person name="Rusch D."/>
            <person name="Podicherti R."/>
            <person name="Tsui H.-C.T."/>
            <person name="Winkler M.E."/>
        </authorList>
    </citation>
    <scope>NUCLEOTIDE SEQUENCE</scope>
</reference>
<dbReference type="SUPFAM" id="SSF51206">
    <property type="entry name" value="cAMP-binding domain-like"/>
    <property type="match status" value="2"/>
</dbReference>
<dbReference type="PROSITE" id="PS50042">
    <property type="entry name" value="CNMP_BINDING_3"/>
    <property type="match status" value="2"/>
</dbReference>
<protein>
    <recommendedName>
        <fullName evidence="1">Cyclic nucleotide-binding domain-containing protein</fullName>
    </recommendedName>
</protein>
<dbReference type="InterPro" id="IPR007831">
    <property type="entry name" value="T2SS_GspE_N"/>
</dbReference>
<dbReference type="AlphaFoldDB" id="A0A382P2K3"/>
<gene>
    <name evidence="2" type="ORF">METZ01_LOCUS319964</name>
</gene>
<feature type="domain" description="Cyclic nucleotide-binding" evidence="1">
    <location>
        <begin position="78"/>
        <end position="198"/>
    </location>
</feature>
<dbReference type="CDD" id="cd00038">
    <property type="entry name" value="CAP_ED"/>
    <property type="match status" value="2"/>
</dbReference>
<dbReference type="Pfam" id="PF00027">
    <property type="entry name" value="cNMP_binding"/>
    <property type="match status" value="1"/>
</dbReference>
<feature type="domain" description="Cyclic nucleotide-binding" evidence="1">
    <location>
        <begin position="1"/>
        <end position="67"/>
    </location>
</feature>
<feature type="non-terminal residue" evidence="2">
    <location>
        <position position="360"/>
    </location>
</feature>
<dbReference type="InterPro" id="IPR014710">
    <property type="entry name" value="RmlC-like_jellyroll"/>
</dbReference>
<organism evidence="2">
    <name type="scientific">marine metagenome</name>
    <dbReference type="NCBI Taxonomy" id="408172"/>
    <lineage>
        <taxon>unclassified sequences</taxon>
        <taxon>metagenomes</taxon>
        <taxon>ecological metagenomes</taxon>
    </lineage>
</organism>
<sequence length="360" mass="40680">ADDNYAYTVGRGEVIGVPSLLDRQVPDAEYRAAEDTTLATLPRSAFEQWLAQHPEYREPLAQNAARDRQYHLLRKTQLFAELNAIDLYALVRELSSCFEQHEPGIYLFHENELAEAAFLVASGELLIVKESAEGTTVATLNAGTLTGLAVMLQSGRYNAALRAVSHAECWRLSREHIDYLSGLSRKIDERIKRELALPRLENDALLFQPDTEDGARLILELLRESPSALWQRYSYNHQSPRQVLEILELATGIGPLYPTDNLLIDTDLPRRFPGEFARAHMLLPVFYDSQGVQVLTMTPFLGTLVSECARLLDAPVRLRLTEPDFLKRLIETTYQNLGDIEDDAVEDASANDWQQLEKLD</sequence>
<dbReference type="Gene3D" id="3.30.300.160">
    <property type="entry name" value="Type II secretion system, protein E, N-terminal domain"/>
    <property type="match status" value="1"/>
</dbReference>